<dbReference type="PROSITE" id="PS50073">
    <property type="entry name" value="COPPER_FIST_2"/>
    <property type="match status" value="1"/>
</dbReference>
<dbReference type="GO" id="GO:0003677">
    <property type="term" value="F:DNA binding"/>
    <property type="evidence" value="ECO:0007669"/>
    <property type="project" value="InterPro"/>
</dbReference>
<dbReference type="Gene3D" id="4.10.240.10">
    <property type="entry name" value="Zn(2)-C6 fungal-type DNA-binding domain"/>
    <property type="match status" value="1"/>
</dbReference>
<keyword evidence="4" id="KW-0804">Transcription</keyword>
<dbReference type="PANTHER" id="PTHR47338">
    <property type="entry name" value="ZN(II)2CYS6 TRANSCRIPTION FACTOR (EUROFUNG)-RELATED"/>
    <property type="match status" value="1"/>
</dbReference>
<keyword evidence="5" id="KW-0539">Nucleus</keyword>
<dbReference type="GO" id="GO:0006351">
    <property type="term" value="P:DNA-templated transcription"/>
    <property type="evidence" value="ECO:0007669"/>
    <property type="project" value="InterPro"/>
</dbReference>
<feature type="domain" description="Copper-fist" evidence="6">
    <location>
        <begin position="24"/>
        <end position="48"/>
    </location>
</feature>
<dbReference type="InterPro" id="IPR036864">
    <property type="entry name" value="Zn2-C6_fun-type_DNA-bd_sf"/>
</dbReference>
<dbReference type="PANTHER" id="PTHR47338:SF29">
    <property type="entry name" value="ZN(2)-C6 FUNGAL-TYPE DOMAIN-CONTAINING PROTEIN"/>
    <property type="match status" value="1"/>
</dbReference>
<dbReference type="InterPro" id="IPR001083">
    <property type="entry name" value="Cu_fist_DNA-bd_dom"/>
</dbReference>
<keyword evidence="2" id="KW-0479">Metal-binding</keyword>
<evidence type="ECO:0000256" key="4">
    <source>
        <dbReference type="ARBA" id="ARBA00023163"/>
    </source>
</evidence>
<dbReference type="GO" id="GO:0008270">
    <property type="term" value="F:zinc ion binding"/>
    <property type="evidence" value="ECO:0007669"/>
    <property type="project" value="InterPro"/>
</dbReference>
<organism evidence="7 8">
    <name type="scientific">Lentinus brumalis</name>
    <dbReference type="NCBI Taxonomy" id="2498619"/>
    <lineage>
        <taxon>Eukaryota</taxon>
        <taxon>Fungi</taxon>
        <taxon>Dikarya</taxon>
        <taxon>Basidiomycota</taxon>
        <taxon>Agaricomycotina</taxon>
        <taxon>Agaricomycetes</taxon>
        <taxon>Polyporales</taxon>
        <taxon>Polyporaceae</taxon>
        <taxon>Lentinus</taxon>
    </lineage>
</organism>
<dbReference type="CDD" id="cd12148">
    <property type="entry name" value="fungal_TF_MHR"/>
    <property type="match status" value="1"/>
</dbReference>
<accession>A0A371DEN0</accession>
<dbReference type="Proteomes" id="UP000256964">
    <property type="component" value="Unassembled WGS sequence"/>
</dbReference>
<comment type="subcellular location">
    <subcellularLocation>
        <location evidence="1">Nucleus</location>
    </subcellularLocation>
</comment>
<dbReference type="GO" id="GO:0005634">
    <property type="term" value="C:nucleus"/>
    <property type="evidence" value="ECO:0007669"/>
    <property type="project" value="UniProtKB-SubCell"/>
</dbReference>
<dbReference type="InterPro" id="IPR007219">
    <property type="entry name" value="XnlR_reg_dom"/>
</dbReference>
<keyword evidence="3" id="KW-0805">Transcription regulation</keyword>
<proteinExistence type="predicted"/>
<dbReference type="EMBL" id="KZ857397">
    <property type="protein sequence ID" value="RDX50932.1"/>
    <property type="molecule type" value="Genomic_DNA"/>
</dbReference>
<dbReference type="InterPro" id="IPR050815">
    <property type="entry name" value="TF_fung"/>
</dbReference>
<dbReference type="Pfam" id="PF04082">
    <property type="entry name" value="Fungal_trans"/>
    <property type="match status" value="1"/>
</dbReference>
<dbReference type="GO" id="GO:0000981">
    <property type="term" value="F:DNA-binding transcription factor activity, RNA polymerase II-specific"/>
    <property type="evidence" value="ECO:0007669"/>
    <property type="project" value="InterPro"/>
</dbReference>
<evidence type="ECO:0000256" key="5">
    <source>
        <dbReference type="ARBA" id="ARBA00023242"/>
    </source>
</evidence>
<keyword evidence="8" id="KW-1185">Reference proteome</keyword>
<reference evidence="7 8" key="1">
    <citation type="journal article" date="2018" name="Biotechnol. Biofuels">
        <title>Integrative visual omics of the white-rot fungus Polyporus brumalis exposes the biotechnological potential of its oxidative enzymes for delignifying raw plant biomass.</title>
        <authorList>
            <person name="Miyauchi S."/>
            <person name="Rancon A."/>
            <person name="Drula E."/>
            <person name="Hage H."/>
            <person name="Chaduli D."/>
            <person name="Favel A."/>
            <person name="Grisel S."/>
            <person name="Henrissat B."/>
            <person name="Herpoel-Gimbert I."/>
            <person name="Ruiz-Duenas F.J."/>
            <person name="Chevret D."/>
            <person name="Hainaut M."/>
            <person name="Lin J."/>
            <person name="Wang M."/>
            <person name="Pangilinan J."/>
            <person name="Lipzen A."/>
            <person name="Lesage-Meessen L."/>
            <person name="Navarro D."/>
            <person name="Riley R."/>
            <person name="Grigoriev I.V."/>
            <person name="Zhou S."/>
            <person name="Raouche S."/>
            <person name="Rosso M.N."/>
        </authorList>
    </citation>
    <scope>NUCLEOTIDE SEQUENCE [LARGE SCALE GENOMIC DNA]</scope>
    <source>
        <strain evidence="7 8">BRFM 1820</strain>
    </source>
</reference>
<dbReference type="CDD" id="cd00067">
    <property type="entry name" value="GAL4"/>
    <property type="match status" value="1"/>
</dbReference>
<dbReference type="InterPro" id="IPR001138">
    <property type="entry name" value="Zn2Cys6_DnaBD"/>
</dbReference>
<evidence type="ECO:0000313" key="7">
    <source>
        <dbReference type="EMBL" id="RDX50932.1"/>
    </source>
</evidence>
<evidence type="ECO:0000313" key="8">
    <source>
        <dbReference type="Proteomes" id="UP000256964"/>
    </source>
</evidence>
<dbReference type="AlphaFoldDB" id="A0A371DEN0"/>
<evidence type="ECO:0000256" key="2">
    <source>
        <dbReference type="ARBA" id="ARBA00022723"/>
    </source>
</evidence>
<gene>
    <name evidence="7" type="ORF">OH76DRAFT_1402166</name>
</gene>
<evidence type="ECO:0000259" key="6">
    <source>
        <dbReference type="PROSITE" id="PS50073"/>
    </source>
</evidence>
<evidence type="ECO:0000256" key="1">
    <source>
        <dbReference type="ARBA" id="ARBA00004123"/>
    </source>
</evidence>
<protein>
    <recommendedName>
        <fullName evidence="6">Copper-fist domain-containing protein</fullName>
    </recommendedName>
</protein>
<dbReference type="GO" id="GO:0005507">
    <property type="term" value="F:copper ion binding"/>
    <property type="evidence" value="ECO:0007669"/>
    <property type="project" value="InterPro"/>
</dbReference>
<sequence>MEHSRPPSFVYSVRFIGRRKMRCDGLRPACGQCVRAERAEDCEYLDGPGPTQNQILEGRIAEIEGRIAQITAESAPLTLVDPYAAWRQAQRNAEQSRRDPMRSLVRSFFQSAAEFGFFLHIHRFLDRVFYPSATGAHSLRILRNVIHLIGAKLLNDPQEQAYLTRALQEMPTATALREDPASALYVMQAEVLLANYFYNGGRQLEGVYHTNAAVSIAVASRLHMIRSSRRSRTAADANTYSLPMPADTLEEGERINGFWTVFILDRCWAIASGSAPAFTDDEAMGTQIDTPWPMDLTHYQSHPFPSDFRSSRTVKSFIAGTDGDANMATQSLLATQAKAAILYEGATRLASRYGPSSHSSFRALDDRIERFKHALPRIERFDPTRADIVRAALFTHTLAHCASIQLHTPVVQQLTANSPTYQAAHAAVRDLRNLNDNRVLTCVNPFMGILWASVARVITQGIATGRRLRAAGGAAPSQSPPDENTLLSELSRILEAMEQNAPLSPLMSAQIALFRSSPRSS</sequence>
<name>A0A371DEN0_9APHY</name>
<evidence type="ECO:0000256" key="3">
    <source>
        <dbReference type="ARBA" id="ARBA00023015"/>
    </source>
</evidence>
<dbReference type="OrthoDB" id="2309723at2759"/>
<dbReference type="Pfam" id="PF00172">
    <property type="entry name" value="Zn_clus"/>
    <property type="match status" value="1"/>
</dbReference>